<dbReference type="Pfam" id="PF05433">
    <property type="entry name" value="Rick_17kDa_Anti"/>
    <property type="match status" value="1"/>
</dbReference>
<dbReference type="NCBIfam" id="NF008437">
    <property type="entry name" value="PRK11280.1"/>
    <property type="match status" value="1"/>
</dbReference>
<dbReference type="EMBL" id="BAAAEU010000006">
    <property type="protein sequence ID" value="GAA0712451.1"/>
    <property type="molecule type" value="Genomic_DNA"/>
</dbReference>
<evidence type="ECO:0000313" key="6">
    <source>
        <dbReference type="EMBL" id="GAA0712451.1"/>
    </source>
</evidence>
<sequence length="205" mass="21018">MDSKTLLGVAAGAALAIGGMALAQRHAGNNNGTDRAAPAAAVQPAPALPPQPVDDGYADVRNVRPIVEQVTTPRKVCDQVAVTHRAPGSDNHVVGTVVGAAVGGLLGNQIGRGNGRKAATVAGAVGGGFVGHEVGVQHDANRTTTSTETRCHTVNDSSDKVTGYDVTYEYQGRTYTTRMDRDPGPRLQVQPTVTPVGMPAAAPPR</sequence>
<dbReference type="InterPro" id="IPR008816">
    <property type="entry name" value="Gly_zipper_2TM_dom"/>
</dbReference>
<evidence type="ECO:0000256" key="2">
    <source>
        <dbReference type="ARBA" id="ARBA00023136"/>
    </source>
</evidence>
<keyword evidence="4" id="KW-0732">Signal</keyword>
<dbReference type="Proteomes" id="UP001501523">
    <property type="component" value="Unassembled WGS sequence"/>
</dbReference>
<name>A0ABP3TM50_9GAMM</name>
<organism evidence="6 7">
    <name type="scientific">Dokdonella soli</name>
    <dbReference type="NCBI Taxonomy" id="529810"/>
    <lineage>
        <taxon>Bacteria</taxon>
        <taxon>Pseudomonadati</taxon>
        <taxon>Pseudomonadota</taxon>
        <taxon>Gammaproteobacteria</taxon>
        <taxon>Lysobacterales</taxon>
        <taxon>Rhodanobacteraceae</taxon>
        <taxon>Dokdonella</taxon>
    </lineage>
</organism>
<comment type="caution">
    <text evidence="6">The sequence shown here is derived from an EMBL/GenBank/DDBJ whole genome shotgun (WGS) entry which is preliminary data.</text>
</comment>
<feature type="signal peptide" evidence="4">
    <location>
        <begin position="1"/>
        <end position="23"/>
    </location>
</feature>
<accession>A0ABP3TM50</accession>
<comment type="subcellular location">
    <subcellularLocation>
        <location evidence="1">Membrane</location>
    </subcellularLocation>
</comment>
<dbReference type="InterPro" id="IPR051407">
    <property type="entry name" value="Bact_OM_lipoprot/Surf_antigen"/>
</dbReference>
<feature type="domain" description="Glycine zipper 2TM" evidence="5">
    <location>
        <begin position="94"/>
        <end position="135"/>
    </location>
</feature>
<feature type="chain" id="PRO_5045275644" description="Glycine zipper 2TM domain-containing protein" evidence="4">
    <location>
        <begin position="24"/>
        <end position="205"/>
    </location>
</feature>
<feature type="region of interest" description="Disordered" evidence="3">
    <location>
        <begin position="28"/>
        <end position="55"/>
    </location>
</feature>
<reference evidence="7" key="1">
    <citation type="journal article" date="2019" name="Int. J. Syst. Evol. Microbiol.">
        <title>The Global Catalogue of Microorganisms (GCM) 10K type strain sequencing project: providing services to taxonomists for standard genome sequencing and annotation.</title>
        <authorList>
            <consortium name="The Broad Institute Genomics Platform"/>
            <consortium name="The Broad Institute Genome Sequencing Center for Infectious Disease"/>
            <person name="Wu L."/>
            <person name="Ma J."/>
        </authorList>
    </citation>
    <scope>NUCLEOTIDE SEQUENCE [LARGE SCALE GENOMIC DNA]</scope>
    <source>
        <strain evidence="7">JCM 15421</strain>
    </source>
</reference>
<evidence type="ECO:0000256" key="1">
    <source>
        <dbReference type="ARBA" id="ARBA00004370"/>
    </source>
</evidence>
<evidence type="ECO:0000256" key="4">
    <source>
        <dbReference type="SAM" id="SignalP"/>
    </source>
</evidence>
<proteinExistence type="predicted"/>
<keyword evidence="2" id="KW-0472">Membrane</keyword>
<evidence type="ECO:0000259" key="5">
    <source>
        <dbReference type="Pfam" id="PF05433"/>
    </source>
</evidence>
<keyword evidence="7" id="KW-1185">Reference proteome</keyword>
<evidence type="ECO:0000313" key="7">
    <source>
        <dbReference type="Proteomes" id="UP001501523"/>
    </source>
</evidence>
<dbReference type="PANTHER" id="PTHR35603:SF2">
    <property type="entry name" value="OUTER MEMBRANE LIPOPROTEIN"/>
    <property type="match status" value="1"/>
</dbReference>
<evidence type="ECO:0000256" key="3">
    <source>
        <dbReference type="SAM" id="MobiDB-lite"/>
    </source>
</evidence>
<protein>
    <recommendedName>
        <fullName evidence="5">Glycine zipper 2TM domain-containing protein</fullName>
    </recommendedName>
</protein>
<gene>
    <name evidence="6" type="ORF">GCM10009105_15030</name>
</gene>
<feature type="compositionally biased region" description="Low complexity" evidence="3">
    <location>
        <begin position="36"/>
        <end position="45"/>
    </location>
</feature>
<dbReference type="RefSeq" id="WP_343788906.1">
    <property type="nucleotide sequence ID" value="NZ_BAAAEU010000006.1"/>
</dbReference>
<dbReference type="PANTHER" id="PTHR35603">
    <property type="match status" value="1"/>
</dbReference>